<dbReference type="GO" id="GO:0005886">
    <property type="term" value="C:plasma membrane"/>
    <property type="evidence" value="ECO:0007669"/>
    <property type="project" value="UniProtKB-SubCell"/>
</dbReference>
<dbReference type="PANTHER" id="PTHR43582:SF2">
    <property type="entry name" value="LINEARMYCIN RESISTANCE ATP-BINDING PROTEIN LNRL"/>
    <property type="match status" value="1"/>
</dbReference>
<dbReference type="EMBL" id="CP106877">
    <property type="protein sequence ID" value="WAA13868.1"/>
    <property type="molecule type" value="Genomic_DNA"/>
</dbReference>
<keyword evidence="5" id="KW-0547">Nucleotide-binding</keyword>
<keyword evidence="8" id="KW-0472">Membrane</keyword>
<gene>
    <name evidence="11" type="ORF">OE105_03140</name>
</gene>
<protein>
    <submittedName>
        <fullName evidence="11">ABC transporter ATP-binding protein</fullName>
    </submittedName>
</protein>
<dbReference type="PROSITE" id="PS50893">
    <property type="entry name" value="ABC_TRANSPORTER_2"/>
    <property type="match status" value="1"/>
</dbReference>
<organism evidence="11 12">
    <name type="scientific">Fervidibacillus halotolerans</name>
    <dbReference type="NCBI Taxonomy" id="2980027"/>
    <lineage>
        <taxon>Bacteria</taxon>
        <taxon>Bacillati</taxon>
        <taxon>Bacillota</taxon>
        <taxon>Bacilli</taxon>
        <taxon>Bacillales</taxon>
        <taxon>Bacillaceae</taxon>
        <taxon>Fervidibacillus</taxon>
    </lineage>
</organism>
<dbReference type="InterPro" id="IPR005894">
    <property type="entry name" value="DrrA"/>
</dbReference>
<dbReference type="KEGG" id="fhl:OE105_03140"/>
<dbReference type="GO" id="GO:0043215">
    <property type="term" value="P:daunorubicin transport"/>
    <property type="evidence" value="ECO:0007669"/>
    <property type="project" value="InterPro"/>
</dbReference>
<name>A0A9E8M1M5_9BACI</name>
<dbReference type="InterPro" id="IPR003593">
    <property type="entry name" value="AAA+_ATPase"/>
</dbReference>
<feature type="domain" description="ABC transporter" evidence="10">
    <location>
        <begin position="3"/>
        <end position="234"/>
    </location>
</feature>
<evidence type="ECO:0000256" key="3">
    <source>
        <dbReference type="ARBA" id="ARBA00022448"/>
    </source>
</evidence>
<dbReference type="InterPro" id="IPR003439">
    <property type="entry name" value="ABC_transporter-like_ATP-bd"/>
</dbReference>
<dbReference type="InterPro" id="IPR017871">
    <property type="entry name" value="ABC_transporter-like_CS"/>
</dbReference>
<evidence type="ECO:0000256" key="6">
    <source>
        <dbReference type="ARBA" id="ARBA00022840"/>
    </source>
</evidence>
<evidence type="ECO:0000256" key="9">
    <source>
        <dbReference type="ARBA" id="ARBA00049985"/>
    </source>
</evidence>
<evidence type="ECO:0000256" key="1">
    <source>
        <dbReference type="ARBA" id="ARBA00004141"/>
    </source>
</evidence>
<keyword evidence="4" id="KW-0812">Transmembrane</keyword>
<dbReference type="InterPro" id="IPR027417">
    <property type="entry name" value="P-loop_NTPase"/>
</dbReference>
<dbReference type="PANTHER" id="PTHR43582">
    <property type="entry name" value="LINEARMYCIN RESISTANCE ATP-BINDING PROTEIN LNRL"/>
    <property type="match status" value="1"/>
</dbReference>
<dbReference type="Pfam" id="PF00005">
    <property type="entry name" value="ABC_tran"/>
    <property type="match status" value="1"/>
</dbReference>
<evidence type="ECO:0000256" key="4">
    <source>
        <dbReference type="ARBA" id="ARBA00022692"/>
    </source>
</evidence>
<sequence length="311" mass="35055">MLLDVVNLSKRFKHVQAVKEVNMHIQQGEIIGLLGPNGAGKSTTISMISTLLKPTGGDVYFNGKSIIKDPKSIRRKLGVVPQEIALYLDLTAEENLQFFGKINGIKGKKLKSRIEEVLEWIGLAERRKDVVKKFSGGMKRRLNIGVALLHEPEIIIMDEPTVGIDPQSRNYILETVRRLNQQKGMTVLYTSHYMEEVEYLCDRIYIMDQGEVIASGTNEELKDILSSEQTITIQVERLHKSFIDALIADSALKKVDNRDKTVTVIAPKKYPFFKKITGYAEQTETSLVSVEVKAPTLEDVFLHLTGRALRD</sequence>
<dbReference type="GO" id="GO:0005524">
    <property type="term" value="F:ATP binding"/>
    <property type="evidence" value="ECO:0007669"/>
    <property type="project" value="UniProtKB-KW"/>
</dbReference>
<evidence type="ECO:0000256" key="8">
    <source>
        <dbReference type="ARBA" id="ARBA00023136"/>
    </source>
</evidence>
<keyword evidence="7" id="KW-1133">Transmembrane helix</keyword>
<dbReference type="SMART" id="SM00382">
    <property type="entry name" value="AAA"/>
    <property type="match status" value="1"/>
</dbReference>
<evidence type="ECO:0000259" key="10">
    <source>
        <dbReference type="PROSITE" id="PS50893"/>
    </source>
</evidence>
<dbReference type="GO" id="GO:1900753">
    <property type="term" value="P:doxorubicin transport"/>
    <property type="evidence" value="ECO:0007669"/>
    <property type="project" value="InterPro"/>
</dbReference>
<evidence type="ECO:0000256" key="2">
    <source>
        <dbReference type="ARBA" id="ARBA00004413"/>
    </source>
</evidence>
<keyword evidence="6 11" id="KW-0067">ATP-binding</keyword>
<comment type="similarity">
    <text evidence="9">Belongs to the ABC transporter superfamily. Drug exporter-1 (DrugE1) (TC 3.A.1.105) family.</text>
</comment>
<dbReference type="GO" id="GO:0016887">
    <property type="term" value="F:ATP hydrolysis activity"/>
    <property type="evidence" value="ECO:0007669"/>
    <property type="project" value="InterPro"/>
</dbReference>
<dbReference type="AlphaFoldDB" id="A0A9E8M1M5"/>
<dbReference type="FunFam" id="3.40.50.300:FF:000335">
    <property type="entry name" value="ATP binding cassette subfamily A member 5"/>
    <property type="match status" value="1"/>
</dbReference>
<evidence type="ECO:0000313" key="11">
    <source>
        <dbReference type="EMBL" id="WAA13868.1"/>
    </source>
</evidence>
<evidence type="ECO:0000313" key="12">
    <source>
        <dbReference type="Proteomes" id="UP001164726"/>
    </source>
</evidence>
<reference evidence="11" key="1">
    <citation type="submission" date="2022-09" db="EMBL/GenBank/DDBJ databases">
        <title>Complete Genomes of Fervidibacillus albus and Fervidibacillus halotolerans isolated from tidal flat sediments.</title>
        <authorList>
            <person name="Kwon K.K."/>
            <person name="Yang S.-H."/>
            <person name="Park M.J."/>
            <person name="Oh H.-M."/>
        </authorList>
    </citation>
    <scope>NUCLEOTIDE SEQUENCE</scope>
    <source>
        <strain evidence="11">MEBiC13594</strain>
    </source>
</reference>
<dbReference type="SUPFAM" id="SSF52540">
    <property type="entry name" value="P-loop containing nucleoside triphosphate hydrolases"/>
    <property type="match status" value="1"/>
</dbReference>
<keyword evidence="3" id="KW-0813">Transport</keyword>
<dbReference type="Gene3D" id="3.40.50.300">
    <property type="entry name" value="P-loop containing nucleotide triphosphate hydrolases"/>
    <property type="match status" value="1"/>
</dbReference>
<dbReference type="Proteomes" id="UP001164726">
    <property type="component" value="Chromosome"/>
</dbReference>
<keyword evidence="12" id="KW-1185">Reference proteome</keyword>
<evidence type="ECO:0000256" key="7">
    <source>
        <dbReference type="ARBA" id="ARBA00022989"/>
    </source>
</evidence>
<dbReference type="NCBIfam" id="TIGR01188">
    <property type="entry name" value="drrA"/>
    <property type="match status" value="1"/>
</dbReference>
<evidence type="ECO:0000256" key="5">
    <source>
        <dbReference type="ARBA" id="ARBA00022741"/>
    </source>
</evidence>
<dbReference type="PROSITE" id="PS00211">
    <property type="entry name" value="ABC_TRANSPORTER_1"/>
    <property type="match status" value="1"/>
</dbReference>
<accession>A0A9E8M1M5</accession>
<comment type="subcellular location">
    <subcellularLocation>
        <location evidence="2">Cell membrane</location>
        <topology evidence="2">Peripheral membrane protein</topology>
        <orientation evidence="2">Cytoplasmic side</orientation>
    </subcellularLocation>
    <subcellularLocation>
        <location evidence="1">Membrane</location>
        <topology evidence="1">Multi-pass membrane protein</topology>
    </subcellularLocation>
</comment>
<proteinExistence type="inferred from homology"/>